<evidence type="ECO:0008006" key="3">
    <source>
        <dbReference type="Google" id="ProtNLM"/>
    </source>
</evidence>
<sequence length="50" mass="5873">MKGPMGVVKRCLEKKDLRVNVAKTKIMVFQKRSGRWGKKKLRQGRTSWKV</sequence>
<organism evidence="1 2">
    <name type="scientific">Pyrocoelia pectoralis</name>
    <dbReference type="NCBI Taxonomy" id="417401"/>
    <lineage>
        <taxon>Eukaryota</taxon>
        <taxon>Metazoa</taxon>
        <taxon>Ecdysozoa</taxon>
        <taxon>Arthropoda</taxon>
        <taxon>Hexapoda</taxon>
        <taxon>Insecta</taxon>
        <taxon>Pterygota</taxon>
        <taxon>Neoptera</taxon>
        <taxon>Endopterygota</taxon>
        <taxon>Coleoptera</taxon>
        <taxon>Polyphaga</taxon>
        <taxon>Elateriformia</taxon>
        <taxon>Elateroidea</taxon>
        <taxon>Lampyridae</taxon>
        <taxon>Lampyrinae</taxon>
        <taxon>Pyrocoelia</taxon>
    </lineage>
</organism>
<comment type="caution">
    <text evidence="1">The sequence shown here is derived from an EMBL/GenBank/DDBJ whole genome shotgun (WGS) entry which is preliminary data.</text>
</comment>
<protein>
    <recommendedName>
        <fullName evidence="3">Ribosomal protein L36</fullName>
    </recommendedName>
</protein>
<dbReference type="Proteomes" id="UP001329430">
    <property type="component" value="Chromosome 10"/>
</dbReference>
<evidence type="ECO:0000313" key="2">
    <source>
        <dbReference type="Proteomes" id="UP001329430"/>
    </source>
</evidence>
<evidence type="ECO:0000313" key="1">
    <source>
        <dbReference type="EMBL" id="KAK5638977.1"/>
    </source>
</evidence>
<name>A0AAN7ZD53_9COLE</name>
<reference evidence="1 2" key="1">
    <citation type="journal article" date="2024" name="Insects">
        <title>An Improved Chromosome-Level Genome Assembly of the Firefly Pyrocoelia pectoralis.</title>
        <authorList>
            <person name="Fu X."/>
            <person name="Meyer-Rochow V.B."/>
            <person name="Ballantyne L."/>
            <person name="Zhu X."/>
        </authorList>
    </citation>
    <scope>NUCLEOTIDE SEQUENCE [LARGE SCALE GENOMIC DNA]</scope>
    <source>
        <strain evidence="1">XCY_ONT2</strain>
    </source>
</reference>
<accession>A0AAN7ZD53</accession>
<dbReference type="AlphaFoldDB" id="A0AAN7ZD53"/>
<dbReference type="EMBL" id="JAVRBK010000010">
    <property type="protein sequence ID" value="KAK5638977.1"/>
    <property type="molecule type" value="Genomic_DNA"/>
</dbReference>
<proteinExistence type="predicted"/>
<gene>
    <name evidence="1" type="ORF">RI129_013272</name>
</gene>
<keyword evidence="2" id="KW-1185">Reference proteome</keyword>